<dbReference type="InterPro" id="IPR014016">
    <property type="entry name" value="UvrD-like_ATP-bd"/>
</dbReference>
<dbReference type="SUPFAM" id="SSF52540">
    <property type="entry name" value="P-loop containing nucleoside triphosphate hydrolases"/>
    <property type="match status" value="1"/>
</dbReference>
<evidence type="ECO:0000256" key="8">
    <source>
        <dbReference type="ARBA" id="ARBA00034808"/>
    </source>
</evidence>
<dbReference type="GO" id="GO:0016787">
    <property type="term" value="F:hydrolase activity"/>
    <property type="evidence" value="ECO:0007669"/>
    <property type="project" value="UniProtKB-UniRule"/>
</dbReference>
<keyword evidence="5 10" id="KW-0067">ATP-binding</keyword>
<dbReference type="GO" id="GO:0003677">
    <property type="term" value="F:DNA binding"/>
    <property type="evidence" value="ECO:0007669"/>
    <property type="project" value="InterPro"/>
</dbReference>
<sequence>MDFEKELNEEQYAAVTAPDGPSLVIAAAGTGKTRTLVYRLAWLVKKHNIDPRNMLLLTFTNKAAREMLDRAETLIKRPFKSSHSGTFHSFANRILRSHASSVGFGCDFTILDSDDSKKLLRSCADDLKMDKKHFPKPQVLQSIFGVISGQMGDLADGLYERFEHSDVDVEDVIAVHDLYQKRKKEQNAMDFDDLLIYALQLLEKNERILRFYQDEFQYILVDEYQDTNAIQARMVSLLAKVHKNIMVVGDDFQSIYSWRGADFRNFLDFERHYPGARTFKLQINYRSTPEILEVANAAIAHNPDQFQKELKAVRPEGAYPISAQLRDGGAQARYIIEQAQQLNRQGVAYSDMCVLYRSHFHAMELQMELARASMPYVVTSGVRFFEQAHIKDVCTVLRILVNPGDEMAFTRLIELFPKVGKKTSLKIFRKLGGRVNLQTKEMCIKVEEALPAAAREEWKKIEPVFLAYREENLDADPGEIIYRFNKAFYNEYMVENFDNSKYRAEDIDGMIDFTTKFETTEAFLSEIALLSNLDAEPGAPAEAEPADAFRLSTIHQAKGLEFKVVFVLFLCESMFPSTKAVEETGDSEERRLFYVAVTRAEDRLYLCSPEVRRQRDGGIIFLEPSRFLREIPPHMMQKDHGFF</sequence>
<dbReference type="PANTHER" id="PTHR11070:SF3">
    <property type="entry name" value="DNA 3'-5' HELICASE"/>
    <property type="match status" value="1"/>
</dbReference>
<dbReference type="InterPro" id="IPR027417">
    <property type="entry name" value="P-loop_NTPase"/>
</dbReference>
<evidence type="ECO:0000256" key="10">
    <source>
        <dbReference type="PROSITE-ProRule" id="PRU00560"/>
    </source>
</evidence>
<dbReference type="GO" id="GO:0000725">
    <property type="term" value="P:recombinational repair"/>
    <property type="evidence" value="ECO:0007669"/>
    <property type="project" value="TreeGrafter"/>
</dbReference>
<comment type="catalytic activity">
    <reaction evidence="9">
        <text>ATP + H2O = ADP + phosphate + H(+)</text>
        <dbReference type="Rhea" id="RHEA:13065"/>
        <dbReference type="ChEBI" id="CHEBI:15377"/>
        <dbReference type="ChEBI" id="CHEBI:15378"/>
        <dbReference type="ChEBI" id="CHEBI:30616"/>
        <dbReference type="ChEBI" id="CHEBI:43474"/>
        <dbReference type="ChEBI" id="CHEBI:456216"/>
        <dbReference type="EC" id="5.6.2.4"/>
    </reaction>
</comment>
<dbReference type="CDD" id="cd17932">
    <property type="entry name" value="DEXQc_UvrD"/>
    <property type="match status" value="1"/>
</dbReference>
<evidence type="ECO:0000313" key="14">
    <source>
        <dbReference type="Proteomes" id="UP000464954"/>
    </source>
</evidence>
<comment type="similarity">
    <text evidence="1">Belongs to the helicase family. UvrD subfamily.</text>
</comment>
<name>A0A6P1M533_9BACT</name>
<organism evidence="13 14">
    <name type="scientific">Tichowtungia aerotolerans</name>
    <dbReference type="NCBI Taxonomy" id="2697043"/>
    <lineage>
        <taxon>Bacteria</taxon>
        <taxon>Pseudomonadati</taxon>
        <taxon>Kiritimatiellota</taxon>
        <taxon>Tichowtungiia</taxon>
        <taxon>Tichowtungiales</taxon>
        <taxon>Tichowtungiaceae</taxon>
        <taxon>Tichowtungia</taxon>
    </lineage>
</organism>
<evidence type="ECO:0000256" key="6">
    <source>
        <dbReference type="ARBA" id="ARBA00023235"/>
    </source>
</evidence>
<evidence type="ECO:0000259" key="12">
    <source>
        <dbReference type="PROSITE" id="PS51217"/>
    </source>
</evidence>
<dbReference type="PROSITE" id="PS51198">
    <property type="entry name" value="UVRD_HELICASE_ATP_BIND"/>
    <property type="match status" value="1"/>
</dbReference>
<evidence type="ECO:0000256" key="5">
    <source>
        <dbReference type="ARBA" id="ARBA00022840"/>
    </source>
</evidence>
<dbReference type="InterPro" id="IPR014017">
    <property type="entry name" value="DNA_helicase_UvrD-like_C"/>
</dbReference>
<evidence type="ECO:0000256" key="9">
    <source>
        <dbReference type="ARBA" id="ARBA00048988"/>
    </source>
</evidence>
<evidence type="ECO:0000256" key="2">
    <source>
        <dbReference type="ARBA" id="ARBA00022741"/>
    </source>
</evidence>
<feature type="domain" description="UvrD-like helicase ATP-binding" evidence="11">
    <location>
        <begin position="5"/>
        <end position="288"/>
    </location>
</feature>
<dbReference type="PANTHER" id="PTHR11070">
    <property type="entry name" value="UVRD / RECB / PCRA DNA HELICASE FAMILY MEMBER"/>
    <property type="match status" value="1"/>
</dbReference>
<reference evidence="13 14" key="1">
    <citation type="submission" date="2020-01" db="EMBL/GenBank/DDBJ databases">
        <title>Ponticoccus aerotolerans gen. nov., sp. nov., an anaerobic bacterium and proposal of Ponticoccusceae fam. nov., Ponticoccusles ord. nov. and Ponticoccuse classis nov. in the phylum Kiritimatiellaeota.</title>
        <authorList>
            <person name="Zhou L.Y."/>
            <person name="Du Z.J."/>
        </authorList>
    </citation>
    <scope>NUCLEOTIDE SEQUENCE [LARGE SCALE GENOMIC DNA]</scope>
    <source>
        <strain evidence="13 14">S-5007</strain>
    </source>
</reference>
<dbReference type="GO" id="GO:0005524">
    <property type="term" value="F:ATP binding"/>
    <property type="evidence" value="ECO:0007669"/>
    <property type="project" value="UniProtKB-UniRule"/>
</dbReference>
<dbReference type="Proteomes" id="UP000464954">
    <property type="component" value="Chromosome"/>
</dbReference>
<dbReference type="GO" id="GO:0005829">
    <property type="term" value="C:cytosol"/>
    <property type="evidence" value="ECO:0007669"/>
    <property type="project" value="TreeGrafter"/>
</dbReference>
<proteinExistence type="inferred from homology"/>
<dbReference type="InterPro" id="IPR013986">
    <property type="entry name" value="DExx_box_DNA_helicase_dom_sf"/>
</dbReference>
<evidence type="ECO:0000256" key="7">
    <source>
        <dbReference type="ARBA" id="ARBA00034617"/>
    </source>
</evidence>
<feature type="binding site" evidence="10">
    <location>
        <begin position="26"/>
        <end position="33"/>
    </location>
    <ligand>
        <name>ATP</name>
        <dbReference type="ChEBI" id="CHEBI:30616"/>
    </ligand>
</feature>
<dbReference type="Gene3D" id="1.10.10.160">
    <property type="match status" value="1"/>
</dbReference>
<accession>A0A6P1M533</accession>
<dbReference type="InterPro" id="IPR000212">
    <property type="entry name" value="DNA_helicase_UvrD/REP"/>
</dbReference>
<dbReference type="KEGG" id="taer:GT409_05670"/>
<keyword evidence="4 10" id="KW-0347">Helicase</keyword>
<evidence type="ECO:0000313" key="13">
    <source>
        <dbReference type="EMBL" id="QHI68957.1"/>
    </source>
</evidence>
<dbReference type="Gene3D" id="1.10.486.10">
    <property type="entry name" value="PCRA, domain 4"/>
    <property type="match status" value="1"/>
</dbReference>
<comment type="catalytic activity">
    <reaction evidence="7">
        <text>Couples ATP hydrolysis with the unwinding of duplex DNA by translocating in the 3'-5' direction.</text>
        <dbReference type="EC" id="5.6.2.4"/>
    </reaction>
</comment>
<dbReference type="CDD" id="cd18807">
    <property type="entry name" value="SF1_C_UvrD"/>
    <property type="match status" value="1"/>
</dbReference>
<dbReference type="Gene3D" id="3.40.50.300">
    <property type="entry name" value="P-loop containing nucleotide triphosphate hydrolases"/>
    <property type="match status" value="2"/>
</dbReference>
<evidence type="ECO:0000256" key="4">
    <source>
        <dbReference type="ARBA" id="ARBA00022806"/>
    </source>
</evidence>
<evidence type="ECO:0000256" key="3">
    <source>
        <dbReference type="ARBA" id="ARBA00022801"/>
    </source>
</evidence>
<dbReference type="EC" id="5.6.2.4" evidence="8"/>
<dbReference type="EMBL" id="CP047593">
    <property type="protein sequence ID" value="QHI68957.1"/>
    <property type="molecule type" value="Genomic_DNA"/>
</dbReference>
<dbReference type="GO" id="GO:0043138">
    <property type="term" value="F:3'-5' DNA helicase activity"/>
    <property type="evidence" value="ECO:0007669"/>
    <property type="project" value="UniProtKB-EC"/>
</dbReference>
<gene>
    <name evidence="13" type="ORF">GT409_05670</name>
</gene>
<keyword evidence="6" id="KW-0413">Isomerase</keyword>
<keyword evidence="14" id="KW-1185">Reference proteome</keyword>
<keyword evidence="2 10" id="KW-0547">Nucleotide-binding</keyword>
<feature type="domain" description="UvrD-like helicase C-terminal" evidence="12">
    <location>
        <begin position="289"/>
        <end position="559"/>
    </location>
</feature>
<evidence type="ECO:0000259" key="11">
    <source>
        <dbReference type="PROSITE" id="PS51198"/>
    </source>
</evidence>
<dbReference type="RefSeq" id="WP_160627783.1">
    <property type="nucleotide sequence ID" value="NZ_CP047593.1"/>
</dbReference>
<dbReference type="Pfam" id="PF13361">
    <property type="entry name" value="UvrD_C"/>
    <property type="match status" value="1"/>
</dbReference>
<keyword evidence="3 10" id="KW-0378">Hydrolase</keyword>
<dbReference type="Pfam" id="PF00580">
    <property type="entry name" value="UvrD-helicase"/>
    <property type="match status" value="1"/>
</dbReference>
<protein>
    <recommendedName>
        <fullName evidence="8">DNA 3'-5' helicase</fullName>
        <ecNumber evidence="8">5.6.2.4</ecNumber>
    </recommendedName>
</protein>
<dbReference type="PROSITE" id="PS51217">
    <property type="entry name" value="UVRD_HELICASE_CTER"/>
    <property type="match status" value="1"/>
</dbReference>
<dbReference type="AlphaFoldDB" id="A0A6P1M533"/>
<evidence type="ECO:0000256" key="1">
    <source>
        <dbReference type="ARBA" id="ARBA00009922"/>
    </source>
</evidence>